<dbReference type="RefSeq" id="WP_169573958.1">
    <property type="nucleotide sequence ID" value="NZ_JABBFV010000010.1"/>
</dbReference>
<keyword evidence="1" id="KW-0812">Transmembrane</keyword>
<dbReference type="Proteomes" id="UP000519023">
    <property type="component" value="Unassembled WGS sequence"/>
</dbReference>
<feature type="transmembrane region" description="Helical" evidence="1">
    <location>
        <begin position="87"/>
        <end position="106"/>
    </location>
</feature>
<name>A0A7X9WWZ3_9SPHN</name>
<dbReference type="AlphaFoldDB" id="A0A7X9WWZ3"/>
<comment type="caution">
    <text evidence="2">The sequence shown here is derived from an EMBL/GenBank/DDBJ whole genome shotgun (WGS) entry which is preliminary data.</text>
</comment>
<keyword evidence="1" id="KW-0472">Membrane</keyword>
<gene>
    <name evidence="2" type="ORF">HHL08_14970</name>
</gene>
<proteinExistence type="predicted"/>
<keyword evidence="3" id="KW-1185">Reference proteome</keyword>
<reference evidence="2 3" key="1">
    <citation type="submission" date="2020-04" db="EMBL/GenBank/DDBJ databases">
        <title>Sphingobium sp. AR-3-1 isolated from Arctic soil.</title>
        <authorList>
            <person name="Dahal R.H."/>
            <person name="Chaudhary D.K."/>
        </authorList>
    </citation>
    <scope>NUCLEOTIDE SEQUENCE [LARGE SCALE GENOMIC DNA]</scope>
    <source>
        <strain evidence="2 3">AR-3-1</strain>
    </source>
</reference>
<evidence type="ECO:0000256" key="1">
    <source>
        <dbReference type="SAM" id="Phobius"/>
    </source>
</evidence>
<feature type="transmembrane region" description="Helical" evidence="1">
    <location>
        <begin position="126"/>
        <end position="145"/>
    </location>
</feature>
<dbReference type="EMBL" id="JABBFV010000010">
    <property type="protein sequence ID" value="NML11434.1"/>
    <property type="molecule type" value="Genomic_DNA"/>
</dbReference>
<keyword evidence="1" id="KW-1133">Transmembrane helix</keyword>
<organism evidence="2 3">
    <name type="scientific">Sphingobium psychrophilum</name>
    <dbReference type="NCBI Taxonomy" id="2728834"/>
    <lineage>
        <taxon>Bacteria</taxon>
        <taxon>Pseudomonadati</taxon>
        <taxon>Pseudomonadota</taxon>
        <taxon>Alphaproteobacteria</taxon>
        <taxon>Sphingomonadales</taxon>
        <taxon>Sphingomonadaceae</taxon>
        <taxon>Sphingobium</taxon>
    </lineage>
</organism>
<feature type="transmembrane region" description="Helical" evidence="1">
    <location>
        <begin position="12"/>
        <end position="29"/>
    </location>
</feature>
<protein>
    <submittedName>
        <fullName evidence="2">Uncharacterized protein</fullName>
    </submittedName>
</protein>
<evidence type="ECO:0000313" key="2">
    <source>
        <dbReference type="EMBL" id="NML11434.1"/>
    </source>
</evidence>
<feature type="transmembrane region" description="Helical" evidence="1">
    <location>
        <begin position="49"/>
        <end position="67"/>
    </location>
</feature>
<accession>A0A7X9WWZ3</accession>
<sequence length="151" mass="15554">MTQAVSIGREAAISVVINGVLSLAFFLGVFGTQPRLLNWAAPNNLALDFVPQSIAVALMSALVPALIARRKLAGAPAHHAVSLRGILLRAALFAIAGGALGGVLAFSIESVGFPPIAWVAAMMIKITYGGALGALVASLALWRLLSFARPV</sequence>
<evidence type="ECO:0000313" key="3">
    <source>
        <dbReference type="Proteomes" id="UP000519023"/>
    </source>
</evidence>